<reference evidence="11" key="1">
    <citation type="submission" date="2021-02" db="EMBL/GenBank/DDBJ databases">
        <authorList>
            <person name="Nowell W R."/>
        </authorList>
    </citation>
    <scope>NUCLEOTIDE SEQUENCE</scope>
</reference>
<feature type="transmembrane region" description="Helical" evidence="9">
    <location>
        <begin position="264"/>
        <end position="287"/>
    </location>
</feature>
<feature type="domain" description="G-protein coupled receptors family 1 profile" evidence="10">
    <location>
        <begin position="92"/>
        <end position="484"/>
    </location>
</feature>
<dbReference type="Gene3D" id="1.20.1070.10">
    <property type="entry name" value="Rhodopsin 7-helix transmembrane proteins"/>
    <property type="match status" value="2"/>
</dbReference>
<comment type="similarity">
    <text evidence="8">Belongs to the G-protein coupled receptor 1 family.</text>
</comment>
<dbReference type="PROSITE" id="PS50262">
    <property type="entry name" value="G_PROTEIN_RECEP_F1_2"/>
    <property type="match status" value="1"/>
</dbReference>
<keyword evidence="7 8" id="KW-0807">Transducer</keyword>
<dbReference type="PRINTS" id="PR00237">
    <property type="entry name" value="GPCRRHODOPSN"/>
</dbReference>
<keyword evidence="6 8" id="KW-0675">Receptor</keyword>
<comment type="caution">
    <text evidence="11">The sequence shown here is derived from an EMBL/GenBank/DDBJ whole genome shotgun (WGS) entry which is preliminary data.</text>
</comment>
<evidence type="ECO:0000256" key="9">
    <source>
        <dbReference type="SAM" id="Phobius"/>
    </source>
</evidence>
<protein>
    <recommendedName>
        <fullName evidence="10">G-protein coupled receptors family 1 profile domain-containing protein</fullName>
    </recommendedName>
</protein>
<feature type="transmembrane region" description="Helical" evidence="9">
    <location>
        <begin position="464"/>
        <end position="487"/>
    </location>
</feature>
<feature type="transmembrane region" description="Helical" evidence="9">
    <location>
        <begin position="113"/>
        <end position="135"/>
    </location>
</feature>
<dbReference type="SUPFAM" id="SSF81321">
    <property type="entry name" value="Family A G protein-coupled receptor-like"/>
    <property type="match status" value="1"/>
</dbReference>
<keyword evidence="4 8" id="KW-0297">G-protein coupled receptor</keyword>
<feature type="transmembrane region" description="Helical" evidence="9">
    <location>
        <begin position="79"/>
        <end position="101"/>
    </location>
</feature>
<dbReference type="Pfam" id="PF00001">
    <property type="entry name" value="7tm_1"/>
    <property type="match status" value="1"/>
</dbReference>
<dbReference type="Proteomes" id="UP000663855">
    <property type="component" value="Unassembled WGS sequence"/>
</dbReference>
<gene>
    <name evidence="11" type="ORF">CJN711_LOCUS7018</name>
</gene>
<accession>A0A814NTJ3</accession>
<dbReference type="AlphaFoldDB" id="A0A814NTJ3"/>
<evidence type="ECO:0000256" key="4">
    <source>
        <dbReference type="ARBA" id="ARBA00023040"/>
    </source>
</evidence>
<evidence type="ECO:0000256" key="5">
    <source>
        <dbReference type="ARBA" id="ARBA00023136"/>
    </source>
</evidence>
<evidence type="ECO:0000256" key="3">
    <source>
        <dbReference type="ARBA" id="ARBA00022989"/>
    </source>
</evidence>
<dbReference type="PROSITE" id="PS00237">
    <property type="entry name" value="G_PROTEIN_RECEP_F1_1"/>
    <property type="match status" value="1"/>
</dbReference>
<dbReference type="InterPro" id="IPR017452">
    <property type="entry name" value="GPCR_Rhodpsn_7TM"/>
</dbReference>
<dbReference type="PANTHER" id="PTHR24243:SF230">
    <property type="entry name" value="G-PROTEIN COUPLED RECEPTORS FAMILY 1 PROFILE DOMAIN-CONTAINING PROTEIN"/>
    <property type="match status" value="1"/>
</dbReference>
<dbReference type="EMBL" id="CAJNOV010002291">
    <property type="protein sequence ID" value="CAF1098184.1"/>
    <property type="molecule type" value="Genomic_DNA"/>
</dbReference>
<dbReference type="PANTHER" id="PTHR24243">
    <property type="entry name" value="G-PROTEIN COUPLED RECEPTOR"/>
    <property type="match status" value="1"/>
</dbReference>
<feature type="transmembrane region" description="Helical" evidence="9">
    <location>
        <begin position="411"/>
        <end position="434"/>
    </location>
</feature>
<proteinExistence type="inferred from homology"/>
<evidence type="ECO:0000256" key="2">
    <source>
        <dbReference type="ARBA" id="ARBA00022692"/>
    </source>
</evidence>
<evidence type="ECO:0000256" key="8">
    <source>
        <dbReference type="RuleBase" id="RU000688"/>
    </source>
</evidence>
<dbReference type="GO" id="GO:0005886">
    <property type="term" value="C:plasma membrane"/>
    <property type="evidence" value="ECO:0007669"/>
    <property type="project" value="TreeGrafter"/>
</dbReference>
<evidence type="ECO:0000256" key="1">
    <source>
        <dbReference type="ARBA" id="ARBA00004141"/>
    </source>
</evidence>
<evidence type="ECO:0000313" key="12">
    <source>
        <dbReference type="Proteomes" id="UP000663855"/>
    </source>
</evidence>
<organism evidence="11 12">
    <name type="scientific">Rotaria magnacalcarata</name>
    <dbReference type="NCBI Taxonomy" id="392030"/>
    <lineage>
        <taxon>Eukaryota</taxon>
        <taxon>Metazoa</taxon>
        <taxon>Spiralia</taxon>
        <taxon>Gnathifera</taxon>
        <taxon>Rotifera</taxon>
        <taxon>Eurotatoria</taxon>
        <taxon>Bdelloidea</taxon>
        <taxon>Philodinida</taxon>
        <taxon>Philodinidae</taxon>
        <taxon>Rotaria</taxon>
    </lineage>
</organism>
<keyword evidence="3 9" id="KW-1133">Transmembrane helix</keyword>
<evidence type="ECO:0000259" key="10">
    <source>
        <dbReference type="PROSITE" id="PS50262"/>
    </source>
</evidence>
<feature type="transmembrane region" description="Helical" evidence="9">
    <location>
        <begin position="200"/>
        <end position="221"/>
    </location>
</feature>
<evidence type="ECO:0000256" key="6">
    <source>
        <dbReference type="ARBA" id="ARBA00023170"/>
    </source>
</evidence>
<evidence type="ECO:0000313" key="11">
    <source>
        <dbReference type="EMBL" id="CAF1098184.1"/>
    </source>
</evidence>
<comment type="subcellular location">
    <subcellularLocation>
        <location evidence="1">Membrane</location>
        <topology evidence="1">Multi-pass membrane protein</topology>
    </subcellularLocation>
</comment>
<dbReference type="InterPro" id="IPR000276">
    <property type="entry name" value="GPCR_Rhodpsn"/>
</dbReference>
<keyword evidence="5 9" id="KW-0472">Membrane</keyword>
<feature type="transmembrane region" description="Helical" evidence="9">
    <location>
        <begin position="155"/>
        <end position="179"/>
    </location>
</feature>
<evidence type="ECO:0000256" key="7">
    <source>
        <dbReference type="ARBA" id="ARBA00023224"/>
    </source>
</evidence>
<name>A0A814NTJ3_9BILA</name>
<sequence>MADDTNNATKNILLYLLYHTEGLRKSLNSTCQYTRCTFPNDNVTCGAIVAEPAASLSSLSNPIENQDDYAELVSNYIRLYIYPVFIISGIFGNALSFFIMLMNCRHSRYPASLYLTLLPFVDCLYLTISPLLEWITKVNKYYDVKISSDLACRLVYLFGNFATHLSAGLVVSVTIERFIAVQYPLLAHKINHAASTRVALAVLVMFFLIVDSPILLIVALIKNKYTYAFKTCNGQFNFQYEREDTVLCGLTGKNYEKIWVYVDFVVYNMAPFFIIITLNSSIIRRLIEAHHFRRRMFRFSNTSSKSSQQDGKHRHYPESYPTMAMIEHQRRHLKCYQSVPETKPLVVTVQAHSSDSENRRLRYNTKISSTSTEVSIISVEIKNRSRYHYEDSSTCNRTTNNSYLTHIRLTILLLFVSFSFLILTLPAVVVNLVMSMKLNAKSSTINNNDTYSITRGGTSVDTNIYYTFARLSMIINHSINFVLYFVLGKRFRHDLKQLLVGYWRKLHG</sequence>
<keyword evidence="2 8" id="KW-0812">Transmembrane</keyword>
<dbReference type="GO" id="GO:0004930">
    <property type="term" value="F:G protein-coupled receptor activity"/>
    <property type="evidence" value="ECO:0007669"/>
    <property type="project" value="UniProtKB-KW"/>
</dbReference>